<protein>
    <submittedName>
        <fullName evidence="1">Uncharacterized protein</fullName>
    </submittedName>
</protein>
<reference evidence="1" key="1">
    <citation type="submission" date="2021-05" db="EMBL/GenBank/DDBJ databases">
        <authorList>
            <person name="Scholz U."/>
            <person name="Mascher M."/>
            <person name="Fiebig A."/>
        </authorList>
    </citation>
    <scope>NUCLEOTIDE SEQUENCE [LARGE SCALE GENOMIC DNA]</scope>
</reference>
<dbReference type="EnsemblPlants" id="AVESA.00010b.r2.1AG0026030.1">
    <property type="protein sequence ID" value="AVESA.00010b.r2.1AG0026030.1.CDS"/>
    <property type="gene ID" value="AVESA.00010b.r2.1AG0026030"/>
</dbReference>
<organism evidence="1 2">
    <name type="scientific">Avena sativa</name>
    <name type="common">Oat</name>
    <dbReference type="NCBI Taxonomy" id="4498"/>
    <lineage>
        <taxon>Eukaryota</taxon>
        <taxon>Viridiplantae</taxon>
        <taxon>Streptophyta</taxon>
        <taxon>Embryophyta</taxon>
        <taxon>Tracheophyta</taxon>
        <taxon>Spermatophyta</taxon>
        <taxon>Magnoliopsida</taxon>
        <taxon>Liliopsida</taxon>
        <taxon>Poales</taxon>
        <taxon>Poaceae</taxon>
        <taxon>BOP clade</taxon>
        <taxon>Pooideae</taxon>
        <taxon>Poodae</taxon>
        <taxon>Poeae</taxon>
        <taxon>Poeae Chloroplast Group 1 (Aveneae type)</taxon>
        <taxon>Aveninae</taxon>
        <taxon>Avena</taxon>
    </lineage>
</organism>
<keyword evidence="2" id="KW-1185">Reference proteome</keyword>
<evidence type="ECO:0000313" key="2">
    <source>
        <dbReference type="Proteomes" id="UP001732700"/>
    </source>
</evidence>
<proteinExistence type="predicted"/>
<sequence>MDANWRPTQGSDPAAAGGGVDLNAPAAGGDWRAQLQPEERSRIVDMMLGTLRKDLPVWMPEELNELHRIAVLFEENIYSLATNQSDYWRKISQKMLSLETETQQAPGNAQVILNQNYPAQASEDSTAQTGHAGAGDWQEETYQMIRSLKDQHFAELNELFNKVSLKLQHVDSIIPRQMPSEQYERMKSFKIMLDRTLQMLLSSKSTIQPALRDKVPQCEKKIISILNARRRKLMQPQVQQPPVGQAPDSNISQQ</sequence>
<reference evidence="1" key="2">
    <citation type="submission" date="2025-09" db="UniProtKB">
        <authorList>
            <consortium name="EnsemblPlants"/>
        </authorList>
    </citation>
    <scope>IDENTIFICATION</scope>
</reference>
<name>A0ACD5TBQ8_AVESA</name>
<accession>A0ACD5TBQ8</accession>
<evidence type="ECO:0000313" key="1">
    <source>
        <dbReference type="EnsemblPlants" id="AVESA.00010b.r2.1AG0026030.1.CDS"/>
    </source>
</evidence>
<dbReference type="Proteomes" id="UP001732700">
    <property type="component" value="Chromosome 1A"/>
</dbReference>